<dbReference type="EMBL" id="JBBPBN010000463">
    <property type="protein sequence ID" value="KAK8485992.1"/>
    <property type="molecule type" value="Genomic_DNA"/>
</dbReference>
<sequence>MQGRGTSDGVVYNTCWGRGSQVHLRQDYPHVHREGPAPVVAKYFSGLPESLTHLLAVSSTSCNALTHLFRDSLSFYLSTTRPMPCSDHHKSQPLPTLVTVETFCNLKEIWKRKICVGPSTWSS</sequence>
<protein>
    <submittedName>
        <fullName evidence="1">Uncharacterized protein</fullName>
    </submittedName>
</protein>
<organism evidence="1 2">
    <name type="scientific">Hibiscus sabdariffa</name>
    <name type="common">roselle</name>
    <dbReference type="NCBI Taxonomy" id="183260"/>
    <lineage>
        <taxon>Eukaryota</taxon>
        <taxon>Viridiplantae</taxon>
        <taxon>Streptophyta</taxon>
        <taxon>Embryophyta</taxon>
        <taxon>Tracheophyta</taxon>
        <taxon>Spermatophyta</taxon>
        <taxon>Magnoliopsida</taxon>
        <taxon>eudicotyledons</taxon>
        <taxon>Gunneridae</taxon>
        <taxon>Pentapetalae</taxon>
        <taxon>rosids</taxon>
        <taxon>malvids</taxon>
        <taxon>Malvales</taxon>
        <taxon>Malvaceae</taxon>
        <taxon>Malvoideae</taxon>
        <taxon>Hibiscus</taxon>
    </lineage>
</organism>
<accession>A0ABR1ZZ72</accession>
<proteinExistence type="predicted"/>
<gene>
    <name evidence="1" type="ORF">V6N11_069279</name>
</gene>
<evidence type="ECO:0000313" key="1">
    <source>
        <dbReference type="EMBL" id="KAK8485992.1"/>
    </source>
</evidence>
<reference evidence="1 2" key="1">
    <citation type="journal article" date="2024" name="G3 (Bethesda)">
        <title>Genome assembly of Hibiscus sabdariffa L. provides insights into metabolisms of medicinal natural products.</title>
        <authorList>
            <person name="Kim T."/>
        </authorList>
    </citation>
    <scope>NUCLEOTIDE SEQUENCE [LARGE SCALE GENOMIC DNA]</scope>
    <source>
        <strain evidence="1">TK-2024</strain>
        <tissue evidence="1">Old leaves</tissue>
    </source>
</reference>
<keyword evidence="2" id="KW-1185">Reference proteome</keyword>
<dbReference type="Proteomes" id="UP001396334">
    <property type="component" value="Unassembled WGS sequence"/>
</dbReference>
<comment type="caution">
    <text evidence="1">The sequence shown here is derived from an EMBL/GenBank/DDBJ whole genome shotgun (WGS) entry which is preliminary data.</text>
</comment>
<name>A0ABR1ZZ72_9ROSI</name>
<evidence type="ECO:0000313" key="2">
    <source>
        <dbReference type="Proteomes" id="UP001396334"/>
    </source>
</evidence>